<protein>
    <submittedName>
        <fullName evidence="1">Uncharacterized protein</fullName>
    </submittedName>
</protein>
<evidence type="ECO:0000313" key="1">
    <source>
        <dbReference type="EMBL" id="GFQ81229.1"/>
    </source>
</evidence>
<proteinExistence type="predicted"/>
<reference evidence="1" key="1">
    <citation type="submission" date="2020-07" db="EMBL/GenBank/DDBJ databases">
        <title>Multicomponent nature underlies the extraordinary mechanical properties of spider dragline silk.</title>
        <authorList>
            <person name="Kono N."/>
            <person name="Nakamura H."/>
            <person name="Mori M."/>
            <person name="Yoshida Y."/>
            <person name="Ohtoshi R."/>
            <person name="Malay A.D."/>
            <person name="Moran D.A.P."/>
            <person name="Tomita M."/>
            <person name="Numata K."/>
            <person name="Arakawa K."/>
        </authorList>
    </citation>
    <scope>NUCLEOTIDE SEQUENCE</scope>
</reference>
<dbReference type="AlphaFoldDB" id="A0A8X6KQB2"/>
<dbReference type="EMBL" id="BMAO01032300">
    <property type="protein sequence ID" value="GFQ81229.1"/>
    <property type="molecule type" value="Genomic_DNA"/>
</dbReference>
<gene>
    <name evidence="1" type="ORF">TNCT_531671</name>
</gene>
<dbReference type="Proteomes" id="UP000887116">
    <property type="component" value="Unassembled WGS sequence"/>
</dbReference>
<accession>A0A8X6KQB2</accession>
<keyword evidence="2" id="KW-1185">Reference proteome</keyword>
<comment type="caution">
    <text evidence="1">The sequence shown here is derived from an EMBL/GenBank/DDBJ whole genome shotgun (WGS) entry which is preliminary data.</text>
</comment>
<name>A0A8X6KQB2_TRICU</name>
<sequence length="76" mass="8066">MSSQSDSVFPDARADCHPIDLPFFLPFSLGIDSGAYTSHFCSGIVCSSGVGQKEGKGGIRLRRGRPAPVARIKESP</sequence>
<evidence type="ECO:0000313" key="2">
    <source>
        <dbReference type="Proteomes" id="UP000887116"/>
    </source>
</evidence>
<organism evidence="1 2">
    <name type="scientific">Trichonephila clavata</name>
    <name type="common">Joro spider</name>
    <name type="synonym">Nephila clavata</name>
    <dbReference type="NCBI Taxonomy" id="2740835"/>
    <lineage>
        <taxon>Eukaryota</taxon>
        <taxon>Metazoa</taxon>
        <taxon>Ecdysozoa</taxon>
        <taxon>Arthropoda</taxon>
        <taxon>Chelicerata</taxon>
        <taxon>Arachnida</taxon>
        <taxon>Araneae</taxon>
        <taxon>Araneomorphae</taxon>
        <taxon>Entelegynae</taxon>
        <taxon>Araneoidea</taxon>
        <taxon>Nephilidae</taxon>
        <taxon>Trichonephila</taxon>
    </lineage>
</organism>